<reference evidence="1 2" key="1">
    <citation type="submission" date="2018-11" db="EMBL/GenBank/DDBJ databases">
        <title>Microbial catabolism of amino acid.</title>
        <authorList>
            <person name="Hibi M."/>
            <person name="Ogawa J."/>
        </authorList>
    </citation>
    <scope>NUCLEOTIDE SEQUENCE [LARGE SCALE GENOMIC DNA]</scope>
    <source>
        <strain evidence="1 2">C31-06</strain>
    </source>
</reference>
<sequence length="129" mass="14976">MTDTDREIPPTPGDTLLFQNDRVRVWSMTLEPHGIFDFHQHHHDHVVVWPEPGIAQGQDLGDEDWGISQVAEPGFVLYKTVGRKQPLTPHRIRNLEDRTVTHFIIELLDESPSEHELPWEHNDRGSFTK</sequence>
<organism evidence="1 2">
    <name type="scientific">Rhodococcus wratislaviensis</name>
    <name type="common">Tsukamurella wratislaviensis</name>
    <dbReference type="NCBI Taxonomy" id="44752"/>
    <lineage>
        <taxon>Bacteria</taxon>
        <taxon>Bacillati</taxon>
        <taxon>Actinomycetota</taxon>
        <taxon>Actinomycetes</taxon>
        <taxon>Mycobacteriales</taxon>
        <taxon>Nocardiaceae</taxon>
        <taxon>Rhodococcus</taxon>
    </lineage>
</organism>
<dbReference type="RefSeq" id="WP_124395641.1">
    <property type="nucleotide sequence ID" value="NZ_BHYM01000085.1"/>
</dbReference>
<dbReference type="InterPro" id="IPR011051">
    <property type="entry name" value="RmlC_Cupin_sf"/>
</dbReference>
<proteinExistence type="predicted"/>
<protein>
    <submittedName>
        <fullName evidence="1">Uncharacterized protein</fullName>
    </submittedName>
</protein>
<dbReference type="AlphaFoldDB" id="A0A402CKA5"/>
<dbReference type="InterPro" id="IPR014710">
    <property type="entry name" value="RmlC-like_jellyroll"/>
</dbReference>
<evidence type="ECO:0000313" key="1">
    <source>
        <dbReference type="EMBL" id="GCE43978.1"/>
    </source>
</evidence>
<comment type="caution">
    <text evidence="1">The sequence shown here is derived from an EMBL/GenBank/DDBJ whole genome shotgun (WGS) entry which is preliminary data.</text>
</comment>
<dbReference type="OrthoDB" id="7060081at2"/>
<dbReference type="Gene3D" id="2.60.120.10">
    <property type="entry name" value="Jelly Rolls"/>
    <property type="match status" value="1"/>
</dbReference>
<dbReference type="EMBL" id="BHYM01000085">
    <property type="protein sequence ID" value="GCE43978.1"/>
    <property type="molecule type" value="Genomic_DNA"/>
</dbReference>
<evidence type="ECO:0000313" key="2">
    <source>
        <dbReference type="Proteomes" id="UP000287519"/>
    </source>
</evidence>
<dbReference type="Proteomes" id="UP000287519">
    <property type="component" value="Unassembled WGS sequence"/>
</dbReference>
<dbReference type="SUPFAM" id="SSF51182">
    <property type="entry name" value="RmlC-like cupins"/>
    <property type="match status" value="1"/>
</dbReference>
<gene>
    <name evidence="1" type="ORF">Rhow_008276</name>
</gene>
<name>A0A402CKA5_RHOWR</name>
<accession>A0A402CKA5</accession>
<keyword evidence="2" id="KW-1185">Reference proteome</keyword>